<evidence type="ECO:0000313" key="6">
    <source>
        <dbReference type="EMBL" id="QHU79687.1"/>
    </source>
</evidence>
<feature type="domain" description="HTH APSES-type" evidence="5">
    <location>
        <begin position="1"/>
        <end position="88"/>
    </location>
</feature>
<dbReference type="GO" id="GO:0001228">
    <property type="term" value="F:DNA-binding transcription activator activity, RNA polymerase II-specific"/>
    <property type="evidence" value="ECO:0007669"/>
    <property type="project" value="UniProtKB-ARBA"/>
</dbReference>
<dbReference type="PROSITE" id="PS51299">
    <property type="entry name" value="HTH_APSES"/>
    <property type="match status" value="1"/>
</dbReference>
<keyword evidence="2 3" id="KW-0040">ANK repeat</keyword>
<proteinExistence type="evidence at transcript level"/>
<dbReference type="Gene3D" id="1.25.40.20">
    <property type="entry name" value="Ankyrin repeat-containing domain"/>
    <property type="match status" value="1"/>
</dbReference>
<dbReference type="InterPro" id="IPR002110">
    <property type="entry name" value="Ankyrin_rpt"/>
</dbReference>
<dbReference type="InterPro" id="IPR018004">
    <property type="entry name" value="KilA/APSES_HTH"/>
</dbReference>
<evidence type="ECO:0000256" key="4">
    <source>
        <dbReference type="SAM" id="MobiDB-lite"/>
    </source>
</evidence>
<dbReference type="SMART" id="SM00248">
    <property type="entry name" value="ANK"/>
    <property type="match status" value="3"/>
</dbReference>
<feature type="region of interest" description="Disordered" evidence="4">
    <location>
        <begin position="98"/>
        <end position="117"/>
    </location>
</feature>
<evidence type="ECO:0000256" key="3">
    <source>
        <dbReference type="PROSITE-ProRule" id="PRU00023"/>
    </source>
</evidence>
<evidence type="ECO:0000256" key="1">
    <source>
        <dbReference type="ARBA" id="ARBA00022737"/>
    </source>
</evidence>
<dbReference type="GO" id="GO:0003677">
    <property type="term" value="F:DNA binding"/>
    <property type="evidence" value="ECO:0007669"/>
    <property type="project" value="InterPro"/>
</dbReference>
<evidence type="ECO:0000256" key="2">
    <source>
        <dbReference type="ARBA" id="ARBA00023043"/>
    </source>
</evidence>
<dbReference type="Pfam" id="PF12796">
    <property type="entry name" value="Ank_2"/>
    <property type="match status" value="1"/>
</dbReference>
<dbReference type="PROSITE" id="PS50297">
    <property type="entry name" value="ANK_REP_REGION"/>
    <property type="match status" value="2"/>
</dbReference>
<dbReference type="SMART" id="SM01252">
    <property type="entry name" value="KilA-N"/>
    <property type="match status" value="1"/>
</dbReference>
<keyword evidence="1" id="KW-0677">Repeat</keyword>
<name>A0A6C0MB56_9ASCO</name>
<feature type="repeat" description="ANK" evidence="3">
    <location>
        <begin position="434"/>
        <end position="466"/>
    </location>
</feature>
<dbReference type="SUPFAM" id="SSF48403">
    <property type="entry name" value="Ankyrin repeat"/>
    <property type="match status" value="1"/>
</dbReference>
<accession>A0A6C0MB56</accession>
<dbReference type="GO" id="GO:0033309">
    <property type="term" value="C:SBF transcription complex"/>
    <property type="evidence" value="ECO:0007669"/>
    <property type="project" value="TreeGrafter"/>
</dbReference>
<dbReference type="InterPro" id="IPR051642">
    <property type="entry name" value="SWI6-like"/>
</dbReference>
<gene>
    <name evidence="6" type="primary">SWI4</name>
</gene>
<dbReference type="PANTHER" id="PTHR43828:SF7">
    <property type="entry name" value="REGULATORY PROTEIN SWI4"/>
    <property type="match status" value="1"/>
</dbReference>
<dbReference type="InterPro" id="IPR003163">
    <property type="entry name" value="Tscrpt_reg_HTH_APSES-type"/>
</dbReference>
<reference evidence="6" key="1">
    <citation type="submission" date="2019-06" db="EMBL/GenBank/DDBJ databases">
        <authorList>
            <person name="Wei X."/>
        </authorList>
    </citation>
    <scope>NUCLEOTIDE SEQUENCE</scope>
    <source>
        <strain evidence="6">W7-5</strain>
    </source>
</reference>
<organism evidence="6">
    <name type="scientific">Metschnikowia australis</name>
    <dbReference type="NCBI Taxonomy" id="27321"/>
    <lineage>
        <taxon>Eukaryota</taxon>
        <taxon>Fungi</taxon>
        <taxon>Dikarya</taxon>
        <taxon>Ascomycota</taxon>
        <taxon>Saccharomycotina</taxon>
        <taxon>Pichiomycetes</taxon>
        <taxon>Metschnikowiaceae</taxon>
        <taxon>Metschnikowia</taxon>
    </lineage>
</organism>
<feature type="region of interest" description="Disordered" evidence="4">
    <location>
        <begin position="515"/>
        <end position="538"/>
    </location>
</feature>
<sequence>MRRCKDNWVNATQILKLCDFPKAKRTKILEKGVQKGLHEKVQGGYGRFQGTWIPLPEAQKLAQEYNITAEIAPVLYVDVTDPTIVILRKGKGIGAAKENTPLKRKYNRKPTSSDATPKKVKYEEHMPVLAVFTQNYAHAMPRAGSSIPQMGSMHAGPRGMGPPQLDYADLMGSQKNLYLSSGVFPNYAIQEPNFVPPAPVPPQGPFGRGNFTHGLDDSSRQQMMYSTRPGGTLSHLTNETNWSQEEHMRDSDTSVSLGEHKQGAALMDQDNSHVAQLLRFFSGDNMPIPYFLYNPPPEFNVNEPIDDEGHSTLHWAASIGNLNLVHLLLSKGANPLVVSNYGLNLLSKCISFNNCFDAKSFPHVVAALETCLINTDVNGRTPLHYLCQFSKVAHKLPALSYYMGEIFSKLTAMAHHSGSGVDLVQNVINHQDINGETCLHLAVRAGCVQFVKFLLGHGARDDLADLHHLTAKALIMQLGLAVYNFDGDMAHAQAQHARMYEAPMPTFQVTRAGLPGSRGSRDNTYEQGPEHPALGTPIRGFSRLAETPDTQRTTVQEEDIDELHDRVTKDDLRSLLEQQAGTVEDNKENIFADGQVLTPKQASVPPGPKVAVLGVISERPGALPEAVHSPNPPPLDSSGRIASTGVPRDAGAPLPMPDVSAMVAGMMHSLLASYDDQLGGLKYEQLRVHKELAEKRLQNTECARKTTALLSRNGFAAGASLDTALGVVAGEADICSAQLDQKEAQLQATLGKWHAYELAEVVERHERDMEQNSERHSRPASALDAQEKWVLSKRLGLAQVRRKQLASLVVARVRDFAVSPRMNKYRRLISLSCGLKVEDIDGLIEGIEESLTESVPA</sequence>
<evidence type="ECO:0000259" key="5">
    <source>
        <dbReference type="PROSITE" id="PS51299"/>
    </source>
</evidence>
<dbReference type="AlphaFoldDB" id="A0A6C0MB56"/>
<dbReference type="InterPro" id="IPR036770">
    <property type="entry name" value="Ankyrin_rpt-contain_sf"/>
</dbReference>
<dbReference type="EMBL" id="MN121753">
    <property type="protein sequence ID" value="QHU79687.1"/>
    <property type="molecule type" value="mRNA"/>
</dbReference>
<dbReference type="InterPro" id="IPR036887">
    <property type="entry name" value="HTH_APSES_sf"/>
</dbReference>
<dbReference type="Pfam" id="PF04383">
    <property type="entry name" value="KilA-N"/>
    <property type="match status" value="1"/>
</dbReference>
<dbReference type="SUPFAM" id="SSF54616">
    <property type="entry name" value="DNA-binding domain of Mlu1-box binding protein MBP1"/>
    <property type="match status" value="1"/>
</dbReference>
<protein>
    <submittedName>
        <fullName evidence="6">Transcriptional factor swi4</fullName>
    </submittedName>
</protein>
<dbReference type="GO" id="GO:0030907">
    <property type="term" value="C:MBF transcription complex"/>
    <property type="evidence" value="ECO:0007669"/>
    <property type="project" value="TreeGrafter"/>
</dbReference>
<dbReference type="Gene3D" id="3.10.260.10">
    <property type="entry name" value="Transcription regulator HTH, APSES-type DNA-binding domain"/>
    <property type="match status" value="1"/>
</dbReference>
<feature type="repeat" description="ANK" evidence="3">
    <location>
        <begin position="308"/>
        <end position="340"/>
    </location>
</feature>
<dbReference type="PANTHER" id="PTHR43828">
    <property type="entry name" value="ASPARAGINASE"/>
    <property type="match status" value="1"/>
</dbReference>
<dbReference type="PROSITE" id="PS50088">
    <property type="entry name" value="ANK_REPEAT"/>
    <property type="match status" value="2"/>
</dbReference>